<evidence type="ECO:0000313" key="1">
    <source>
        <dbReference type="EMBL" id="KAF2085420.1"/>
    </source>
</evidence>
<reference evidence="1" key="1">
    <citation type="journal article" date="2020" name="Stud. Mycol.">
        <title>101 Dothideomycetes genomes: a test case for predicting lifestyles and emergence of pathogens.</title>
        <authorList>
            <person name="Haridas S."/>
            <person name="Albert R."/>
            <person name="Binder M."/>
            <person name="Bloem J."/>
            <person name="Labutti K."/>
            <person name="Salamov A."/>
            <person name="Andreopoulos B."/>
            <person name="Baker S."/>
            <person name="Barry K."/>
            <person name="Bills G."/>
            <person name="Bluhm B."/>
            <person name="Cannon C."/>
            <person name="Castanera R."/>
            <person name="Culley D."/>
            <person name="Daum C."/>
            <person name="Ezra D."/>
            <person name="Gonzalez J."/>
            <person name="Henrissat B."/>
            <person name="Kuo A."/>
            <person name="Liang C."/>
            <person name="Lipzen A."/>
            <person name="Lutzoni F."/>
            <person name="Magnuson J."/>
            <person name="Mondo S."/>
            <person name="Nolan M."/>
            <person name="Ohm R."/>
            <person name="Pangilinan J."/>
            <person name="Park H.-J."/>
            <person name="Ramirez L."/>
            <person name="Alfaro M."/>
            <person name="Sun H."/>
            <person name="Tritt A."/>
            <person name="Yoshinaga Y."/>
            <person name="Zwiers L.-H."/>
            <person name="Turgeon B."/>
            <person name="Goodwin S."/>
            <person name="Spatafora J."/>
            <person name="Crous P."/>
            <person name="Grigoriev I."/>
        </authorList>
    </citation>
    <scope>NUCLEOTIDE SEQUENCE</scope>
    <source>
        <strain evidence="1">CBS 121410</strain>
    </source>
</reference>
<dbReference type="OrthoDB" id="5296at2759"/>
<proteinExistence type="predicted"/>
<dbReference type="EMBL" id="ML978731">
    <property type="protein sequence ID" value="KAF2085420.1"/>
    <property type="molecule type" value="Genomic_DNA"/>
</dbReference>
<dbReference type="AlphaFoldDB" id="A0A9P4HPD9"/>
<sequence>MLTRLSTKKLVRYTDPSPSVVDHEGNIKTFFGPWYRVKEPNIMAAQSVSGSAHGYIMIAGLTSGIGQTLIREYSHLGEKVLFTEANSPPPLDHATGALYNCDTSTQQGCENVVRSIVDRGITITLKLLVFCTPDHIAYADREDSANRPNWAYQMQAYRTSCIAPKALVRGLVGARVFGWNRSKVVLISSEHGRLDFRTDDTGGGNFGLHGSKMGLNAVGEEC</sequence>
<dbReference type="GO" id="GO:0016616">
    <property type="term" value="F:oxidoreductase activity, acting on the CH-OH group of donors, NAD or NADP as acceptor"/>
    <property type="evidence" value="ECO:0007669"/>
    <property type="project" value="TreeGrafter"/>
</dbReference>
<protein>
    <recommendedName>
        <fullName evidence="3">NAD(P)-binding protein</fullName>
    </recommendedName>
</protein>
<evidence type="ECO:0000313" key="2">
    <source>
        <dbReference type="Proteomes" id="UP000799776"/>
    </source>
</evidence>
<keyword evidence="2" id="KW-1185">Reference proteome</keyword>
<evidence type="ECO:0008006" key="3">
    <source>
        <dbReference type="Google" id="ProtNLM"/>
    </source>
</evidence>
<comment type="caution">
    <text evidence="1">The sequence shown here is derived from an EMBL/GenBank/DDBJ whole genome shotgun (WGS) entry which is preliminary data.</text>
</comment>
<dbReference type="Proteomes" id="UP000799776">
    <property type="component" value="Unassembled WGS sequence"/>
</dbReference>
<dbReference type="PANTHER" id="PTHR45458:SF2">
    <property type="entry name" value="OXIDOREDUCTASE, SHORT CHAIN DEHYDROGENASE_REDUCTASE FAMILY SUPERFAMILY (AFU_ORTHOLOGUE AFUA_3G13450)"/>
    <property type="match status" value="1"/>
</dbReference>
<dbReference type="SUPFAM" id="SSF51735">
    <property type="entry name" value="NAD(P)-binding Rossmann-fold domains"/>
    <property type="match status" value="1"/>
</dbReference>
<gene>
    <name evidence="1" type="ORF">K490DRAFT_67835</name>
</gene>
<dbReference type="PANTHER" id="PTHR45458">
    <property type="entry name" value="SHORT-CHAIN DEHYDROGENASE/REDUCTASE SDR"/>
    <property type="match status" value="1"/>
</dbReference>
<dbReference type="InterPro" id="IPR036291">
    <property type="entry name" value="NAD(P)-bd_dom_sf"/>
</dbReference>
<dbReference type="InterPro" id="IPR052184">
    <property type="entry name" value="SDR_enzymes"/>
</dbReference>
<name>A0A9P4HPD9_9PEZI</name>
<organism evidence="1 2">
    <name type="scientific">Saccharata proteae CBS 121410</name>
    <dbReference type="NCBI Taxonomy" id="1314787"/>
    <lineage>
        <taxon>Eukaryota</taxon>
        <taxon>Fungi</taxon>
        <taxon>Dikarya</taxon>
        <taxon>Ascomycota</taxon>
        <taxon>Pezizomycotina</taxon>
        <taxon>Dothideomycetes</taxon>
        <taxon>Dothideomycetes incertae sedis</taxon>
        <taxon>Botryosphaeriales</taxon>
        <taxon>Saccharataceae</taxon>
        <taxon>Saccharata</taxon>
    </lineage>
</organism>
<accession>A0A9P4HPD9</accession>
<dbReference type="Gene3D" id="3.40.50.720">
    <property type="entry name" value="NAD(P)-binding Rossmann-like Domain"/>
    <property type="match status" value="1"/>
</dbReference>